<reference evidence="1 2" key="1">
    <citation type="journal article" date="2006" name="Science">
        <title>The genome of black cottonwood, Populus trichocarpa (Torr. &amp; Gray).</title>
        <authorList>
            <person name="Tuskan G.A."/>
            <person name="Difazio S."/>
            <person name="Jansson S."/>
            <person name="Bohlmann J."/>
            <person name="Grigoriev I."/>
            <person name="Hellsten U."/>
            <person name="Putnam N."/>
            <person name="Ralph S."/>
            <person name="Rombauts S."/>
            <person name="Salamov A."/>
            <person name="Schein J."/>
            <person name="Sterck L."/>
            <person name="Aerts A."/>
            <person name="Bhalerao R.R."/>
            <person name="Bhalerao R.P."/>
            <person name="Blaudez D."/>
            <person name="Boerjan W."/>
            <person name="Brun A."/>
            <person name="Brunner A."/>
            <person name="Busov V."/>
            <person name="Campbell M."/>
            <person name="Carlson J."/>
            <person name="Chalot M."/>
            <person name="Chapman J."/>
            <person name="Chen G.L."/>
            <person name="Cooper D."/>
            <person name="Coutinho P.M."/>
            <person name="Couturier J."/>
            <person name="Covert S."/>
            <person name="Cronk Q."/>
            <person name="Cunningham R."/>
            <person name="Davis J."/>
            <person name="Degroeve S."/>
            <person name="Dejardin A."/>
            <person name="Depamphilis C."/>
            <person name="Detter J."/>
            <person name="Dirks B."/>
            <person name="Dubchak I."/>
            <person name="Duplessis S."/>
            <person name="Ehlting J."/>
            <person name="Ellis B."/>
            <person name="Gendler K."/>
            <person name="Goodstein D."/>
            <person name="Gribskov M."/>
            <person name="Grimwood J."/>
            <person name="Groover A."/>
            <person name="Gunter L."/>
            <person name="Hamberger B."/>
            <person name="Heinze B."/>
            <person name="Helariutta Y."/>
            <person name="Henrissat B."/>
            <person name="Holligan D."/>
            <person name="Holt R."/>
            <person name="Huang W."/>
            <person name="Islam-Faridi N."/>
            <person name="Jones S."/>
            <person name="Jones-Rhoades M."/>
            <person name="Jorgensen R."/>
            <person name="Joshi C."/>
            <person name="Kangasjarvi J."/>
            <person name="Karlsson J."/>
            <person name="Kelleher C."/>
            <person name="Kirkpatrick R."/>
            <person name="Kirst M."/>
            <person name="Kohler A."/>
            <person name="Kalluri U."/>
            <person name="Larimer F."/>
            <person name="Leebens-Mack J."/>
            <person name="Leple J.C."/>
            <person name="Locascio P."/>
            <person name="Lou Y."/>
            <person name="Lucas S."/>
            <person name="Martin F."/>
            <person name="Montanini B."/>
            <person name="Napoli C."/>
            <person name="Nelson D.R."/>
            <person name="Nelson C."/>
            <person name="Nieminen K."/>
            <person name="Nilsson O."/>
            <person name="Pereda V."/>
            <person name="Peter G."/>
            <person name="Philippe R."/>
            <person name="Pilate G."/>
            <person name="Poliakov A."/>
            <person name="Razumovskaya J."/>
            <person name="Richardson P."/>
            <person name="Rinaldi C."/>
            <person name="Ritland K."/>
            <person name="Rouze P."/>
            <person name="Ryaboy D."/>
            <person name="Schmutz J."/>
            <person name="Schrader J."/>
            <person name="Segerman B."/>
            <person name="Shin H."/>
            <person name="Siddiqui A."/>
            <person name="Sterky F."/>
            <person name="Terry A."/>
            <person name="Tsai C.J."/>
            <person name="Uberbacher E."/>
            <person name="Unneberg P."/>
            <person name="Vahala J."/>
            <person name="Wall K."/>
            <person name="Wessler S."/>
            <person name="Yang G."/>
            <person name="Yin T."/>
            <person name="Douglas C."/>
            <person name="Marra M."/>
            <person name="Sandberg G."/>
            <person name="Van de Peer Y."/>
            <person name="Rokhsar D."/>
        </authorList>
    </citation>
    <scope>NUCLEOTIDE SEQUENCE [LARGE SCALE GENOMIC DNA]</scope>
    <source>
        <strain evidence="2">cv. Nisqually</strain>
    </source>
</reference>
<name>A0ACC0SAP1_POPTR</name>
<protein>
    <submittedName>
        <fullName evidence="1">Uncharacterized protein</fullName>
    </submittedName>
</protein>
<comment type="caution">
    <text evidence="1">The sequence shown here is derived from an EMBL/GenBank/DDBJ whole genome shotgun (WGS) entry which is preliminary data.</text>
</comment>
<accession>A0ACC0SAP1</accession>
<evidence type="ECO:0000313" key="2">
    <source>
        <dbReference type="Proteomes" id="UP000006729"/>
    </source>
</evidence>
<gene>
    <name evidence="1" type="ORF">POPTR_010G033266v4</name>
</gene>
<sequence length="239" mass="27492">MIIGCWNIRGLNDPIKHSELRRLIHQERIALFGLVETRVKDKNKDNVSQLLLCSWSFLYNYDFSCRGHIWVCWNADTVKVDVFGMSDHAIHVSVTILATNISFNTSIIYGDNNASLREALWSDIVSRSDGWESTPWILMGDFNAIRNQSDRLGGSTTWAGTMDRLDTCIREAKVDDLRYSARFLPSGMSDHSPMVVKVIGNDQNIKKPFRFFDMWMDHDEFMPLVKKVWDQNSGGCPMY</sequence>
<dbReference type="Proteomes" id="UP000006729">
    <property type="component" value="Chromosome 10"/>
</dbReference>
<proteinExistence type="predicted"/>
<keyword evidence="2" id="KW-1185">Reference proteome</keyword>
<organism evidence="1 2">
    <name type="scientific">Populus trichocarpa</name>
    <name type="common">Western balsam poplar</name>
    <name type="synonym">Populus balsamifera subsp. trichocarpa</name>
    <dbReference type="NCBI Taxonomy" id="3694"/>
    <lineage>
        <taxon>Eukaryota</taxon>
        <taxon>Viridiplantae</taxon>
        <taxon>Streptophyta</taxon>
        <taxon>Embryophyta</taxon>
        <taxon>Tracheophyta</taxon>
        <taxon>Spermatophyta</taxon>
        <taxon>Magnoliopsida</taxon>
        <taxon>eudicotyledons</taxon>
        <taxon>Gunneridae</taxon>
        <taxon>Pentapetalae</taxon>
        <taxon>rosids</taxon>
        <taxon>fabids</taxon>
        <taxon>Malpighiales</taxon>
        <taxon>Salicaceae</taxon>
        <taxon>Saliceae</taxon>
        <taxon>Populus</taxon>
    </lineage>
</organism>
<dbReference type="EMBL" id="CM009299">
    <property type="protein sequence ID" value="KAI9386499.1"/>
    <property type="molecule type" value="Genomic_DNA"/>
</dbReference>
<evidence type="ECO:0000313" key="1">
    <source>
        <dbReference type="EMBL" id="KAI9386499.1"/>
    </source>
</evidence>